<accession>A0ACD3SP08</accession>
<evidence type="ECO:0000313" key="1">
    <source>
        <dbReference type="EMBL" id="TMS57940.1"/>
    </source>
</evidence>
<dbReference type="Proteomes" id="UP000004277">
    <property type="component" value="Unassembled WGS sequence"/>
</dbReference>
<evidence type="ECO:0000313" key="2">
    <source>
        <dbReference type="Proteomes" id="UP000004277"/>
    </source>
</evidence>
<gene>
    <name evidence="1" type="ORF">MW7_010765</name>
</gene>
<protein>
    <submittedName>
        <fullName evidence="1">Aldolase</fullName>
    </submittedName>
</protein>
<keyword evidence="2" id="KW-1185">Reference proteome</keyword>
<dbReference type="EMBL" id="AKCV02000017">
    <property type="protein sequence ID" value="TMS57940.1"/>
    <property type="molecule type" value="Genomic_DNA"/>
</dbReference>
<sequence length="262" mass="28510">MSPTDTSPLAASENATADALQAARRDLAAVFRIAAQLGLHEGTCNHFSAVAPGRPDCYLINPFGLHFAEMRASDLLLVDDAGTVLEGSGEVEITAFHIHSQIHRANPRAVCVLHTHMPHATAITALHDGRLAMCHQNAVRFHGRIAYDHDTTVGYQGLALAGEEGARMVRALGEHSVLFLRSHGPIVVGPTIAQAFDDLYYLERAAQVQVLASSMGQPLAEIEPALAARTAADFLRDAPRYARAHLDAWQRMLERDDPSWRM</sequence>
<reference evidence="1" key="1">
    <citation type="submission" date="2019-05" db="EMBL/GenBank/DDBJ databases">
        <title>Revised genome assembly of Burkholderiaceae (previously Ralstonia) sp. PBA.</title>
        <authorList>
            <person name="Gan H.M."/>
        </authorList>
    </citation>
    <scope>NUCLEOTIDE SEQUENCE</scope>
    <source>
        <strain evidence="1">PBA</strain>
    </source>
</reference>
<proteinExistence type="predicted"/>
<name>A0ACD3SP08_9BURK</name>
<comment type="caution">
    <text evidence="1">The sequence shown here is derived from an EMBL/GenBank/DDBJ whole genome shotgun (WGS) entry which is preliminary data.</text>
</comment>
<organism evidence="1 2">
    <name type="scientific">Imbroritus primus</name>
    <dbReference type="NCBI Taxonomy" id="3058603"/>
    <lineage>
        <taxon>Bacteria</taxon>
        <taxon>Pseudomonadati</taxon>
        <taxon>Pseudomonadota</taxon>
        <taxon>Betaproteobacteria</taxon>
        <taxon>Burkholderiales</taxon>
        <taxon>Burkholderiaceae</taxon>
        <taxon>Imbroritus</taxon>
    </lineage>
</organism>